<evidence type="ECO:0000256" key="1">
    <source>
        <dbReference type="ARBA" id="ARBA00023186"/>
    </source>
</evidence>
<dbReference type="PROSITE" id="PS50076">
    <property type="entry name" value="DNAJ_2"/>
    <property type="match status" value="1"/>
</dbReference>
<dbReference type="InterPro" id="IPR001623">
    <property type="entry name" value="DnaJ_domain"/>
</dbReference>
<dbReference type="STRING" id="745531.A0A0C3RZY7"/>
<dbReference type="InterPro" id="IPR055225">
    <property type="entry name" value="DNAJC11-like_beta-barrel"/>
</dbReference>
<protein>
    <recommendedName>
        <fullName evidence="2">J domain-containing protein</fullName>
    </recommendedName>
</protein>
<evidence type="ECO:0000313" key="3">
    <source>
        <dbReference type="EMBL" id="KIP02137.1"/>
    </source>
</evidence>
<accession>A0A0C3RZY7</accession>
<proteinExistence type="predicted"/>
<dbReference type="Proteomes" id="UP000053257">
    <property type="component" value="Unassembled WGS sequence"/>
</dbReference>
<sequence length="609" mass="67307">MSGIPSEDLHDPHLSQHEYLYTVLNLPTTATKEEIRDRYRQLSLVFHPDKQHGKPTQETALKRFLEVQKAYEILSDPVTRQAYDLHGLEGVRLARRSSLAGLTSKQIEKELAWNKAESDWKHAQNVLQSVGDVSLGVDARALLAEIEDDEFNELPASARFWARVTSIRLTGVGVQNTIEKSITELLTFTVSSLSRVGPVGHQVVAGERHVDGTLRYQHSPWIRLEASTSLFRARNLTLGGTFDDGDNTVTLKAYFSPAFVNGFSKLPSTSGTSLAKHPPISLSLRRRLFPRINTFGIFEITTQNAFPTLTFALTSAKRLHLIDNVNPSHTTGAPSRFGLAVCVGQWSAGMTVMGWLPALFMECGVVLAELGVQLKARLESGLQTTNGVITASWSAEPSTALSEVGFDVGVGTGGVFLKLNATYMNQAFHVPITMSSHYDTTATMWTTVVPTTAAVLAYHLVLRPLWRKERFAFFRQARHELREAKSDIVRAAEETVSLLRDTARRHSEAEASRDGLVIVDARYGPTEYGDDAVQGLDVDVTIPLQALVNNSQLYIPGGRSKSGLQGFYDPVPSVHKTVRVRYTFRGRPHYAEIADLAPLVLPLEEHLVS</sequence>
<keyword evidence="4" id="KW-1185">Reference proteome</keyword>
<dbReference type="Pfam" id="PF22774">
    <property type="entry name" value="DNAJC11_beta-barrel"/>
    <property type="match status" value="1"/>
</dbReference>
<dbReference type="InterPro" id="IPR024586">
    <property type="entry name" value="DnaJ-like_C11_C"/>
</dbReference>
<dbReference type="InterPro" id="IPR052243">
    <property type="entry name" value="Mito_inner_membrane_organizer"/>
</dbReference>
<dbReference type="CDD" id="cd06257">
    <property type="entry name" value="DnaJ"/>
    <property type="match status" value="1"/>
</dbReference>
<dbReference type="Pfam" id="PF00226">
    <property type="entry name" value="DnaJ"/>
    <property type="match status" value="1"/>
</dbReference>
<dbReference type="SMART" id="SM00271">
    <property type="entry name" value="DnaJ"/>
    <property type="match status" value="1"/>
</dbReference>
<name>A0A0C3RZY7_PHLG1</name>
<dbReference type="HOGENOM" id="CLU_019611_0_1_1"/>
<dbReference type="InterPro" id="IPR036869">
    <property type="entry name" value="J_dom_sf"/>
</dbReference>
<organism evidence="3 4">
    <name type="scientific">Phlebiopsis gigantea (strain 11061_1 CR5-6)</name>
    <name type="common">White-rot fungus</name>
    <name type="synonym">Peniophora gigantea</name>
    <dbReference type="NCBI Taxonomy" id="745531"/>
    <lineage>
        <taxon>Eukaryota</taxon>
        <taxon>Fungi</taxon>
        <taxon>Dikarya</taxon>
        <taxon>Basidiomycota</taxon>
        <taxon>Agaricomycotina</taxon>
        <taxon>Agaricomycetes</taxon>
        <taxon>Polyporales</taxon>
        <taxon>Phanerochaetaceae</taxon>
        <taxon>Phlebiopsis</taxon>
    </lineage>
</organism>
<dbReference type="PRINTS" id="PR00625">
    <property type="entry name" value="JDOMAIN"/>
</dbReference>
<evidence type="ECO:0000313" key="4">
    <source>
        <dbReference type="Proteomes" id="UP000053257"/>
    </source>
</evidence>
<dbReference type="SUPFAM" id="SSF46565">
    <property type="entry name" value="Chaperone J-domain"/>
    <property type="match status" value="1"/>
</dbReference>
<gene>
    <name evidence="3" type="ORF">PHLGIDRAFT_130897</name>
</gene>
<dbReference type="PANTHER" id="PTHR44157:SF1">
    <property type="entry name" value="DNAJ HOMOLOG SUBFAMILY C MEMBER 11"/>
    <property type="match status" value="1"/>
</dbReference>
<dbReference type="GO" id="GO:0042407">
    <property type="term" value="P:cristae formation"/>
    <property type="evidence" value="ECO:0007669"/>
    <property type="project" value="TreeGrafter"/>
</dbReference>
<dbReference type="GO" id="GO:0005739">
    <property type="term" value="C:mitochondrion"/>
    <property type="evidence" value="ECO:0007669"/>
    <property type="project" value="GOC"/>
</dbReference>
<evidence type="ECO:0000259" key="2">
    <source>
        <dbReference type="PROSITE" id="PS50076"/>
    </source>
</evidence>
<dbReference type="EMBL" id="KN840699">
    <property type="protein sequence ID" value="KIP02137.1"/>
    <property type="molecule type" value="Genomic_DNA"/>
</dbReference>
<dbReference type="Pfam" id="PF11875">
    <property type="entry name" value="DnaJ-like_C11_C"/>
    <property type="match status" value="1"/>
</dbReference>
<dbReference type="Gene3D" id="1.10.287.110">
    <property type="entry name" value="DnaJ domain"/>
    <property type="match status" value="1"/>
</dbReference>
<dbReference type="OrthoDB" id="10248838at2759"/>
<reference evidence="3 4" key="1">
    <citation type="journal article" date="2014" name="PLoS Genet.">
        <title>Analysis of the Phlebiopsis gigantea genome, transcriptome and secretome provides insight into its pioneer colonization strategies of wood.</title>
        <authorList>
            <person name="Hori C."/>
            <person name="Ishida T."/>
            <person name="Igarashi K."/>
            <person name="Samejima M."/>
            <person name="Suzuki H."/>
            <person name="Master E."/>
            <person name="Ferreira P."/>
            <person name="Ruiz-Duenas F.J."/>
            <person name="Held B."/>
            <person name="Canessa P."/>
            <person name="Larrondo L.F."/>
            <person name="Schmoll M."/>
            <person name="Druzhinina I.S."/>
            <person name="Kubicek C.P."/>
            <person name="Gaskell J.A."/>
            <person name="Kersten P."/>
            <person name="St John F."/>
            <person name="Glasner J."/>
            <person name="Sabat G."/>
            <person name="Splinter BonDurant S."/>
            <person name="Syed K."/>
            <person name="Yadav J."/>
            <person name="Mgbeahuruike A.C."/>
            <person name="Kovalchuk A."/>
            <person name="Asiegbu F.O."/>
            <person name="Lackner G."/>
            <person name="Hoffmeister D."/>
            <person name="Rencoret J."/>
            <person name="Gutierrez A."/>
            <person name="Sun H."/>
            <person name="Lindquist E."/>
            <person name="Barry K."/>
            <person name="Riley R."/>
            <person name="Grigoriev I.V."/>
            <person name="Henrissat B."/>
            <person name="Kues U."/>
            <person name="Berka R.M."/>
            <person name="Martinez A.T."/>
            <person name="Covert S.F."/>
            <person name="Blanchette R.A."/>
            <person name="Cullen D."/>
        </authorList>
    </citation>
    <scope>NUCLEOTIDE SEQUENCE [LARGE SCALE GENOMIC DNA]</scope>
    <source>
        <strain evidence="3 4">11061_1 CR5-6</strain>
    </source>
</reference>
<feature type="domain" description="J" evidence="2">
    <location>
        <begin position="19"/>
        <end position="87"/>
    </location>
</feature>
<keyword evidence="1" id="KW-0143">Chaperone</keyword>
<dbReference type="AlphaFoldDB" id="A0A0C3RZY7"/>
<dbReference type="PANTHER" id="PTHR44157">
    <property type="entry name" value="DNAJ HOMOLOG SUBFAMILY C MEMBER 11"/>
    <property type="match status" value="1"/>
</dbReference>